<name>A0AA37MDP6_SEGBR</name>
<evidence type="ECO:0000313" key="5">
    <source>
        <dbReference type="Proteomes" id="UP000216189"/>
    </source>
</evidence>
<dbReference type="Proteomes" id="UP000216189">
    <property type="component" value="Unassembled WGS sequence"/>
</dbReference>
<accession>A0AA37MDP6</accession>
<feature type="transmembrane region" description="Helical" evidence="1">
    <location>
        <begin position="320"/>
        <end position="337"/>
    </location>
</feature>
<keyword evidence="5" id="KW-1185">Reference proteome</keyword>
<dbReference type="Pfam" id="PF07698">
    <property type="entry name" value="7TM-7TMR_HD"/>
    <property type="match status" value="1"/>
</dbReference>
<dbReference type="EMBL" id="NPJF01000020">
    <property type="protein sequence ID" value="OYP56612.1"/>
    <property type="molecule type" value="Genomic_DNA"/>
</dbReference>
<proteinExistence type="predicted"/>
<dbReference type="PANTHER" id="PTHR36442:SF1">
    <property type="entry name" value="CYCLIC-DI-AMP PHOSPHODIESTERASE PGPH"/>
    <property type="match status" value="1"/>
</dbReference>
<dbReference type="SMART" id="SM00471">
    <property type="entry name" value="HDc"/>
    <property type="match status" value="1"/>
</dbReference>
<dbReference type="RefSeq" id="WP_006281536.1">
    <property type="nucleotide sequence ID" value="NZ_BPTR01000001.1"/>
</dbReference>
<dbReference type="InterPro" id="IPR006674">
    <property type="entry name" value="HD_domain"/>
</dbReference>
<organism evidence="3 6">
    <name type="scientific">Segatella bryantii</name>
    <name type="common">Prevotella bryantii</name>
    <dbReference type="NCBI Taxonomy" id="77095"/>
    <lineage>
        <taxon>Bacteria</taxon>
        <taxon>Pseudomonadati</taxon>
        <taxon>Bacteroidota</taxon>
        <taxon>Bacteroidia</taxon>
        <taxon>Bacteroidales</taxon>
        <taxon>Prevotellaceae</taxon>
        <taxon>Segatella</taxon>
    </lineage>
</organism>
<dbReference type="InterPro" id="IPR006675">
    <property type="entry name" value="HDIG_dom"/>
</dbReference>
<feature type="transmembrane region" description="Helical" evidence="1">
    <location>
        <begin position="15"/>
        <end position="33"/>
    </location>
</feature>
<keyword evidence="1" id="KW-0472">Membrane</keyword>
<feature type="domain" description="HD" evidence="2">
    <location>
        <begin position="475"/>
        <end position="618"/>
    </location>
</feature>
<feature type="transmembrane region" description="Helical" evidence="1">
    <location>
        <begin position="364"/>
        <end position="379"/>
    </location>
</feature>
<sequence>MSAFKRKEEHYWRNFFTRIGLVFGTVFIIVWFLPREEGQRFHYDINKPWMYGSFIAKFDFPIYKTDETIRQERDSMLKLFQPYYRYDVSVEKKEIEKFNSDFKEGIPGLSPEYKATIINRLHQLYTAGIMYTPEYNTIYKDTTSMIRVVNGKKAQSVQLNCFYSTMGAYEKLFKDSILGKQKLILQRCNLNDYIEPNLIYEKNRTESERNDMLSSIPLASGMVLSGQKIIDQGEIIDEYTYRVLNSFEKEMKRRESTQIEITTTYMGQTLYVFILVLLFSIYMVLFRKDYFEKNRNIAMIYAMITIFPIFVSLIMKHSIFNVYIIPFAMGAIFIRVFMDSRTAFVAHAIMILISAVAVKYQYEFVAVQLVSGLIAIYSLRDLSRRAQVFKTAIYVTLASSAIYLALQLIQTNSLSELDRNMYKYFAINGIFLLLAYPLMFLIEKTFGFISNVTLFELSNTNKGVLRDLSEIAPGTFQHSITVGNLAAEIANRIGANSLLVRTGALYHDIGKMNNPVFFTENQAGVNPHDNIPYQESARIIISHVTDGLKLAEKYGLPSIIKSFITTHHGTGLTKYFYIKYKNEHPDEEIDQTIFQYPGPNPFTREQAILMIADTVEAASRSLSEYTEESISNLVNKLIDGQLADGFFKECPITFRDIYLAKNVLIDRLKAIYHTRIQYPELKKAQNTRA</sequence>
<dbReference type="Proteomes" id="UP000887043">
    <property type="component" value="Unassembled WGS sequence"/>
</dbReference>
<reference evidence="4 5" key="1">
    <citation type="submission" date="2017-08" db="EMBL/GenBank/DDBJ databases">
        <title>Comparative genomics of non-oral Prevotella species.</title>
        <authorList>
            <person name="Accetto T."/>
            <person name="Nograsek B."/>
            <person name="Avgustin G."/>
        </authorList>
    </citation>
    <scope>NUCLEOTIDE SEQUENCE [LARGE SCALE GENOMIC DNA]</scope>
    <source>
        <strain evidence="4 5">TC1-1</strain>
    </source>
</reference>
<dbReference type="Pfam" id="PF07697">
    <property type="entry name" value="7TMR-HDED"/>
    <property type="match status" value="1"/>
</dbReference>
<evidence type="ECO:0000313" key="4">
    <source>
        <dbReference type="EMBL" id="OYP56612.1"/>
    </source>
</evidence>
<dbReference type="PROSITE" id="PS51831">
    <property type="entry name" value="HD"/>
    <property type="match status" value="1"/>
</dbReference>
<dbReference type="InterPro" id="IPR011621">
    <property type="entry name" value="Metal-dep_PHydrolase_7TM_intra"/>
</dbReference>
<keyword evidence="1" id="KW-1133">Transmembrane helix</keyword>
<dbReference type="CDD" id="cd00077">
    <property type="entry name" value="HDc"/>
    <property type="match status" value="1"/>
</dbReference>
<dbReference type="EMBL" id="BPTR01000001">
    <property type="protein sequence ID" value="GJG28000.1"/>
    <property type="molecule type" value="Genomic_DNA"/>
</dbReference>
<evidence type="ECO:0000313" key="6">
    <source>
        <dbReference type="Proteomes" id="UP000887043"/>
    </source>
</evidence>
<evidence type="ECO:0000259" key="2">
    <source>
        <dbReference type="PROSITE" id="PS51831"/>
    </source>
</evidence>
<dbReference type="Pfam" id="PF01966">
    <property type="entry name" value="HD"/>
    <property type="match status" value="1"/>
</dbReference>
<feature type="transmembrane region" description="Helical" evidence="1">
    <location>
        <begin position="391"/>
        <end position="409"/>
    </location>
</feature>
<dbReference type="InterPro" id="IPR011624">
    <property type="entry name" value="Metal-dep_PHydrolase_7TM_extra"/>
</dbReference>
<dbReference type="InterPro" id="IPR052722">
    <property type="entry name" value="PgpH_phosphodiesterase"/>
</dbReference>
<protein>
    <submittedName>
        <fullName evidence="3">HDIG domain-containing protein</fullName>
    </submittedName>
</protein>
<dbReference type="Gene3D" id="1.10.3210.10">
    <property type="entry name" value="Hypothetical protein af1432"/>
    <property type="match status" value="1"/>
</dbReference>
<keyword evidence="1" id="KW-0812">Transmembrane</keyword>
<dbReference type="InterPro" id="IPR003607">
    <property type="entry name" value="HD/PDEase_dom"/>
</dbReference>
<dbReference type="AlphaFoldDB" id="A0AA37MDP6"/>
<feature type="transmembrane region" description="Helical" evidence="1">
    <location>
        <begin position="421"/>
        <end position="442"/>
    </location>
</feature>
<feature type="transmembrane region" description="Helical" evidence="1">
    <location>
        <begin position="265"/>
        <end position="285"/>
    </location>
</feature>
<evidence type="ECO:0000313" key="3">
    <source>
        <dbReference type="EMBL" id="GJG28000.1"/>
    </source>
</evidence>
<dbReference type="PANTHER" id="PTHR36442">
    <property type="entry name" value="CYCLIC-DI-AMP PHOSPHODIESTERASE PGPH"/>
    <property type="match status" value="1"/>
</dbReference>
<comment type="caution">
    <text evidence="3">The sequence shown here is derived from an EMBL/GenBank/DDBJ whole genome shotgun (WGS) entry which is preliminary data.</text>
</comment>
<gene>
    <name evidence="4" type="ORF">CIK91_02685</name>
    <name evidence="3" type="ORF">PRRU23_17000</name>
</gene>
<evidence type="ECO:0000256" key="1">
    <source>
        <dbReference type="SAM" id="Phobius"/>
    </source>
</evidence>
<dbReference type="NCBIfam" id="TIGR00277">
    <property type="entry name" value="HDIG"/>
    <property type="match status" value="1"/>
</dbReference>
<reference evidence="3" key="2">
    <citation type="submission" date="2021-08" db="EMBL/GenBank/DDBJ databases">
        <title>Prevotella lacticifex sp. nov., isolated from rumen of cow.</title>
        <authorList>
            <person name="Shinkai T."/>
            <person name="Ikeyama N."/>
            <person name="Kumagai M."/>
            <person name="Ohmori H."/>
            <person name="Sakamoto M."/>
            <person name="Ohkuma M."/>
            <person name="Mitsumori M."/>
        </authorList>
    </citation>
    <scope>NUCLEOTIDE SEQUENCE</scope>
    <source>
        <strain evidence="3">DSM 11371</strain>
    </source>
</reference>
<dbReference type="SUPFAM" id="SSF109604">
    <property type="entry name" value="HD-domain/PDEase-like"/>
    <property type="match status" value="1"/>
</dbReference>
<feature type="transmembrane region" description="Helical" evidence="1">
    <location>
        <begin position="297"/>
        <end position="314"/>
    </location>
</feature>